<accession>A0A927ITR9</accession>
<evidence type="ECO:0008006" key="3">
    <source>
        <dbReference type="Google" id="ProtNLM"/>
    </source>
</evidence>
<comment type="caution">
    <text evidence="1">The sequence shown here is derived from an EMBL/GenBank/DDBJ whole genome shotgun (WGS) entry which is preliminary data.</text>
</comment>
<dbReference type="InterPro" id="IPR029068">
    <property type="entry name" value="Glyas_Bleomycin-R_OHBP_Dase"/>
</dbReference>
<dbReference type="Proteomes" id="UP000654108">
    <property type="component" value="Unassembled WGS sequence"/>
</dbReference>
<reference evidence="1" key="1">
    <citation type="submission" date="2020-09" db="EMBL/GenBank/DDBJ databases">
        <title>Genome seq and assembly of Devosia sp.</title>
        <authorList>
            <person name="Chhetri G."/>
        </authorList>
    </citation>
    <scope>NUCLEOTIDE SEQUENCE</scope>
    <source>
        <strain evidence="1">PTR5</strain>
    </source>
</reference>
<evidence type="ECO:0000313" key="1">
    <source>
        <dbReference type="EMBL" id="MBD8066108.1"/>
    </source>
</evidence>
<dbReference type="AlphaFoldDB" id="A0A927ITR9"/>
<proteinExistence type="predicted"/>
<gene>
    <name evidence="1" type="ORF">IC608_11555</name>
</gene>
<keyword evidence="2" id="KW-1185">Reference proteome</keyword>
<protein>
    <recommendedName>
        <fullName evidence="3">VOC domain-containing protein</fullName>
    </recommendedName>
</protein>
<organism evidence="1 2">
    <name type="scientific">Devosia oryzisoli</name>
    <dbReference type="NCBI Taxonomy" id="2774138"/>
    <lineage>
        <taxon>Bacteria</taxon>
        <taxon>Pseudomonadati</taxon>
        <taxon>Pseudomonadota</taxon>
        <taxon>Alphaproteobacteria</taxon>
        <taxon>Hyphomicrobiales</taxon>
        <taxon>Devosiaceae</taxon>
        <taxon>Devosia</taxon>
    </lineage>
</organism>
<dbReference type="SUPFAM" id="SSF54593">
    <property type="entry name" value="Glyoxalase/Bleomycin resistance protein/Dihydroxybiphenyl dioxygenase"/>
    <property type="match status" value="1"/>
</dbReference>
<name>A0A927ITR9_9HYPH</name>
<evidence type="ECO:0000313" key="2">
    <source>
        <dbReference type="Proteomes" id="UP000654108"/>
    </source>
</evidence>
<dbReference type="RefSeq" id="WP_191775540.1">
    <property type="nucleotide sequence ID" value="NZ_JACYFU010000003.1"/>
</dbReference>
<dbReference type="EMBL" id="JACYFU010000003">
    <property type="protein sequence ID" value="MBD8066108.1"/>
    <property type="molecule type" value="Genomic_DNA"/>
</dbReference>
<sequence length="136" mass="14720">MATASNVATYLLCRDLEIGQQFYAALADYRLAERGPWFVLLALDGEERQRLCLVDWVSQFVPRAARGDPQGAFLEVVVEDVAAAVGAVRSFSIEITEEPIAGDAGSRATARDPNGHMVAVTTPAARFTQPPRKTIA</sequence>
<dbReference type="Gene3D" id="3.10.180.10">
    <property type="entry name" value="2,3-Dihydroxybiphenyl 1,2-Dioxygenase, domain 1"/>
    <property type="match status" value="1"/>
</dbReference>